<dbReference type="InterPro" id="IPR036291">
    <property type="entry name" value="NAD(P)-bd_dom_sf"/>
</dbReference>
<dbReference type="AlphaFoldDB" id="A0A9X8MU87"/>
<name>A0A9X8MU87_9ACTN</name>
<evidence type="ECO:0000313" key="2">
    <source>
        <dbReference type="Proteomes" id="UP000184388"/>
    </source>
</evidence>
<dbReference type="EMBL" id="FRBK01000006">
    <property type="protein sequence ID" value="SHL83524.1"/>
    <property type="molecule type" value="Genomic_DNA"/>
</dbReference>
<organism evidence="1 2">
    <name type="scientific">Streptomyces yunnanensis</name>
    <dbReference type="NCBI Taxonomy" id="156453"/>
    <lineage>
        <taxon>Bacteria</taxon>
        <taxon>Bacillati</taxon>
        <taxon>Actinomycetota</taxon>
        <taxon>Actinomycetes</taxon>
        <taxon>Kitasatosporales</taxon>
        <taxon>Streptomycetaceae</taxon>
        <taxon>Streptomyces</taxon>
    </lineage>
</organism>
<dbReference type="Proteomes" id="UP000184388">
    <property type="component" value="Unassembled WGS sequence"/>
</dbReference>
<evidence type="ECO:0000313" key="1">
    <source>
        <dbReference type="EMBL" id="SHL83524.1"/>
    </source>
</evidence>
<sequence length="53" mass="5544">MTGGGTGIGAATARLLRTAGHQVVISRRRPEPLRRVTEETGACSNALAVSNWP</sequence>
<protein>
    <submittedName>
        <fullName evidence="1">Short chain dehydrogenase</fullName>
    </submittedName>
</protein>
<gene>
    <name evidence="1" type="ORF">SAMN05216268_106361</name>
</gene>
<comment type="caution">
    <text evidence="1">The sequence shown here is derived from an EMBL/GenBank/DDBJ whole genome shotgun (WGS) entry which is preliminary data.</text>
</comment>
<reference evidence="2" key="1">
    <citation type="submission" date="2016-11" db="EMBL/GenBank/DDBJ databases">
        <authorList>
            <person name="Jaros S."/>
            <person name="Januszkiewicz K."/>
            <person name="Wedrychowicz H."/>
        </authorList>
    </citation>
    <scope>NUCLEOTIDE SEQUENCE [LARGE SCALE GENOMIC DNA]</scope>
    <source>
        <strain evidence="2">CGMCC 4.3555</strain>
    </source>
</reference>
<dbReference type="Gene3D" id="3.40.50.720">
    <property type="entry name" value="NAD(P)-binding Rossmann-like Domain"/>
    <property type="match status" value="1"/>
</dbReference>
<accession>A0A9X8MU87</accession>
<dbReference type="Pfam" id="PF00106">
    <property type="entry name" value="adh_short"/>
    <property type="match status" value="1"/>
</dbReference>
<dbReference type="InterPro" id="IPR002347">
    <property type="entry name" value="SDR_fam"/>
</dbReference>
<proteinExistence type="predicted"/>
<dbReference type="SUPFAM" id="SSF51735">
    <property type="entry name" value="NAD(P)-binding Rossmann-fold domains"/>
    <property type="match status" value="1"/>
</dbReference>